<dbReference type="EMBL" id="JACHBW010000023">
    <property type="protein sequence ID" value="MBB6106211.1"/>
    <property type="molecule type" value="Genomic_DNA"/>
</dbReference>
<dbReference type="NCBIfam" id="TIGR01646">
    <property type="entry name" value="vgr_GE"/>
    <property type="match status" value="1"/>
</dbReference>
<evidence type="ECO:0000313" key="5">
    <source>
        <dbReference type="Proteomes" id="UP000571554"/>
    </source>
</evidence>
<dbReference type="Gene3D" id="2.30.110.50">
    <property type="match status" value="1"/>
</dbReference>
<dbReference type="InterPro" id="IPR037026">
    <property type="entry name" value="Vgr_OB-fold_dom_sf"/>
</dbReference>
<dbReference type="SUPFAM" id="SSF69279">
    <property type="entry name" value="Phage tail proteins"/>
    <property type="match status" value="2"/>
</dbReference>
<dbReference type="Pfam" id="PF05954">
    <property type="entry name" value="Phage_GPD"/>
    <property type="match status" value="1"/>
</dbReference>
<dbReference type="InterPro" id="IPR028244">
    <property type="entry name" value="T6SS_Rhs_Vgr_dom"/>
</dbReference>
<dbReference type="Gene3D" id="3.55.50.10">
    <property type="entry name" value="Baseplate protein-like domains"/>
    <property type="match status" value="1"/>
</dbReference>
<dbReference type="InterPro" id="IPR018769">
    <property type="entry name" value="VgrG2_DUF2345"/>
</dbReference>
<comment type="caution">
    <text evidence="4">The sequence shown here is derived from an EMBL/GenBank/DDBJ whole genome shotgun (WGS) entry which is preliminary data.</text>
</comment>
<sequence length="784" mass="86371">MAGLYDEEKQSLSSLTAIPGRQAYFLDVPGTESAAALSVVSFSATEKMGEPNVTTIELTHPQQLARTEYLNRDAIFRIVSDDGVTRAFSGYIERFSTVQTTKDYTKYQVVLKSHFARLQAGTNTQVFQHLTIPQIIQKILRTHGIREHQMLFRLRGSYPKVLWRFQYQMSDFDYVHMLMEKSGIYCYIVETEYGDQIVFGDDIDHYIYDPRLIVPYREASGLEAGGIEAVTTLKTHTEIVSQSVQVADYNPESSWERYRDQANVAPQDPTTYGQPYIYGTGHLDQQGARWQAQLRHEAALARQVIYEGESNIVALQCARVLETDIVLPDAPQGQMITEITHSGAREKAYSNSYKAIPADRRFRLQFEPGKWAKIAGTLSARVCSPDKYTYAYLNAAGYYVVRLDADFGDWPKGGESVPLRLAKPFAGKLQTGMHFVALDNDEAKITFRDGDPDKPEISGFHHHSQARDLVTSDRRWLSRNMIRTQSNNKLRMEDWEGQEGIKLSTEHSGKSQLNLGYLVNQKLEYRGEGFELRTSGYGAIRSGKGLLITTSDRSNAQGRQLDMQELMQQLQAASTLTERLAQCAEKAQAEAADVKAMNDVLQSQIKDLQQAVMLLSSASSIAAATPESILQSAGRNLAFVAGQNADVGAQGKITMTAGELISLFAQQMGIQLIAGHGKVDLQAQNDAMSLTALKDVSIASVDGRLVLSAAKEVWIGADGSYIRISGSRIENVTSGDILEKCAVWDKPGASSGKAAAALPQSDAVLCALRAEQANAGHGALMGGA</sequence>
<evidence type="ECO:0000259" key="3">
    <source>
        <dbReference type="Pfam" id="PF13296"/>
    </source>
</evidence>
<proteinExistence type="predicted"/>
<dbReference type="AlphaFoldDB" id="A0A7W9WW81"/>
<dbReference type="Gene3D" id="4.10.220.110">
    <property type="match status" value="1"/>
</dbReference>
<accession>A0A7W9WW81</accession>
<protein>
    <submittedName>
        <fullName evidence="4">Type VI secretion system secreted protein VgrG</fullName>
    </submittedName>
</protein>
<evidence type="ECO:0000259" key="2">
    <source>
        <dbReference type="Pfam" id="PF10106"/>
    </source>
</evidence>
<reference evidence="4 5" key="1">
    <citation type="submission" date="2020-08" db="EMBL/GenBank/DDBJ databases">
        <title>Above-ground endophytic microbial communities from plants in different locations in the United States.</title>
        <authorList>
            <person name="Frank C."/>
        </authorList>
    </citation>
    <scope>NUCLEOTIDE SEQUENCE [LARGE SCALE GENOMIC DNA]</scope>
    <source>
        <strain evidence="4 5">WP4_2_2</strain>
    </source>
</reference>
<feature type="coiled-coil region" evidence="1">
    <location>
        <begin position="584"/>
        <end position="611"/>
    </location>
</feature>
<dbReference type="Gene3D" id="2.40.50.230">
    <property type="entry name" value="Gp5 N-terminal domain"/>
    <property type="match status" value="1"/>
</dbReference>
<gene>
    <name evidence="4" type="ORF">F4827_006082</name>
</gene>
<dbReference type="Proteomes" id="UP000571554">
    <property type="component" value="Unassembled WGS sequence"/>
</dbReference>
<dbReference type="SUPFAM" id="SSF69255">
    <property type="entry name" value="gp5 N-terminal domain-like"/>
    <property type="match status" value="1"/>
</dbReference>
<name>A0A7W9WW81_9BURK</name>
<dbReference type="RefSeq" id="WP_183731043.1">
    <property type="nucleotide sequence ID" value="NZ_JACHBW010000023.1"/>
</dbReference>
<evidence type="ECO:0000256" key="1">
    <source>
        <dbReference type="SAM" id="Coils"/>
    </source>
</evidence>
<evidence type="ECO:0000313" key="4">
    <source>
        <dbReference type="EMBL" id="MBB6106211.1"/>
    </source>
</evidence>
<dbReference type="Pfam" id="PF13296">
    <property type="entry name" value="T6SS_Vgr"/>
    <property type="match status" value="1"/>
</dbReference>
<dbReference type="InterPro" id="IPR006533">
    <property type="entry name" value="T6SS_Vgr_RhsGE"/>
</dbReference>
<keyword evidence="5" id="KW-1185">Reference proteome</keyword>
<dbReference type="Pfam" id="PF10106">
    <property type="entry name" value="DUF2345"/>
    <property type="match status" value="1"/>
</dbReference>
<organism evidence="4 5">
    <name type="scientific">Paraburkholderia bannensis</name>
    <dbReference type="NCBI Taxonomy" id="765414"/>
    <lineage>
        <taxon>Bacteria</taxon>
        <taxon>Pseudomonadati</taxon>
        <taxon>Pseudomonadota</taxon>
        <taxon>Betaproteobacteria</taxon>
        <taxon>Burkholderiales</taxon>
        <taxon>Burkholderiaceae</taxon>
        <taxon>Paraburkholderia</taxon>
    </lineage>
</organism>
<keyword evidence="1" id="KW-0175">Coiled coil</keyword>
<feature type="domain" description="DUF2345" evidence="2">
    <location>
        <begin position="603"/>
        <end position="749"/>
    </location>
</feature>
<feature type="domain" description="Putative type VI secretion system Rhs element associated Vgr" evidence="3">
    <location>
        <begin position="482"/>
        <end position="584"/>
    </location>
</feature>